<keyword evidence="4" id="KW-1185">Reference proteome</keyword>
<gene>
    <name evidence="3" type="primary">Contig9413.g10065</name>
    <name evidence="3" type="ORF">STYLEM_3858</name>
</gene>
<organism evidence="3 4">
    <name type="scientific">Stylonychia lemnae</name>
    <name type="common">Ciliate</name>
    <dbReference type="NCBI Taxonomy" id="5949"/>
    <lineage>
        <taxon>Eukaryota</taxon>
        <taxon>Sar</taxon>
        <taxon>Alveolata</taxon>
        <taxon>Ciliophora</taxon>
        <taxon>Intramacronucleata</taxon>
        <taxon>Spirotrichea</taxon>
        <taxon>Stichotrichia</taxon>
        <taxon>Sporadotrichida</taxon>
        <taxon>Oxytrichidae</taxon>
        <taxon>Stylonychinae</taxon>
        <taxon>Stylonychia</taxon>
    </lineage>
</organism>
<dbReference type="OMA" id="HTIMREQ"/>
<evidence type="ECO:0000313" key="3">
    <source>
        <dbReference type="EMBL" id="CDW74874.1"/>
    </source>
</evidence>
<feature type="region of interest" description="Disordered" evidence="2">
    <location>
        <begin position="124"/>
        <end position="143"/>
    </location>
</feature>
<name>A0A078A283_STYLE</name>
<protein>
    <submittedName>
        <fullName evidence="3">Uncharacterized protein</fullName>
    </submittedName>
</protein>
<feature type="compositionally biased region" description="Basic and acidic residues" evidence="2">
    <location>
        <begin position="515"/>
        <end position="526"/>
    </location>
</feature>
<dbReference type="AlphaFoldDB" id="A0A078A283"/>
<dbReference type="Proteomes" id="UP000039865">
    <property type="component" value="Unassembled WGS sequence"/>
</dbReference>
<proteinExistence type="predicted"/>
<evidence type="ECO:0000256" key="2">
    <source>
        <dbReference type="SAM" id="MobiDB-lite"/>
    </source>
</evidence>
<feature type="region of interest" description="Disordered" evidence="2">
    <location>
        <begin position="434"/>
        <end position="454"/>
    </location>
</feature>
<feature type="coiled-coil region" evidence="1">
    <location>
        <begin position="263"/>
        <end position="308"/>
    </location>
</feature>
<reference evidence="3 4" key="1">
    <citation type="submission" date="2014-06" db="EMBL/GenBank/DDBJ databases">
        <authorList>
            <person name="Swart Estienne"/>
        </authorList>
    </citation>
    <scope>NUCLEOTIDE SEQUENCE [LARGE SCALE GENOMIC DNA]</scope>
    <source>
        <strain evidence="3 4">130c</strain>
    </source>
</reference>
<keyword evidence="1" id="KW-0175">Coiled coil</keyword>
<evidence type="ECO:0000256" key="1">
    <source>
        <dbReference type="SAM" id="Coils"/>
    </source>
</evidence>
<dbReference type="EMBL" id="CCKQ01003735">
    <property type="protein sequence ID" value="CDW74874.1"/>
    <property type="molecule type" value="Genomic_DNA"/>
</dbReference>
<accession>A0A078A283</accession>
<dbReference type="InParanoid" id="A0A078A283"/>
<evidence type="ECO:0000313" key="4">
    <source>
        <dbReference type="Proteomes" id="UP000039865"/>
    </source>
</evidence>
<feature type="region of interest" description="Disordered" evidence="2">
    <location>
        <begin position="515"/>
        <end position="546"/>
    </location>
</feature>
<sequence length="711" mass="82971">MRLKLNDVSYTVSEMPRDFNGNITQEEDFYKLQEDTLANEQDEMKIQDLDQNMHQNEIQEQRYQMTAIKRPKSTTLQPGRLPFKGTIQNLNLFDREKSLQKGQKMQKINSQIKLLQSRINNLQRQEEKSTKRVGKMQKTKSQIMTNRQQFETVKDQKYEKQLKRQQELEEMKNKIASMKKNNDEIRNKIRNDQMRKQQSQREKSKIACQQIKDQLNQSSVERMERNKSLSTKVRDQKKLALERRKSQEKEFIEHIQYQYHKDRKQKLNEIWQREEQIKKLEEKEKILIDQLQHTIMREQMEALELRQSIDSGVRKDINESFNSPIKQQRTGSDVLLEVYQTPRTTRHLLEQQMQSSNSKSLFALNTLSENKISNIKAFSSSNNKNQANKRGSVTARSNNNQLGENSQKSNQSVSNGQNIKGQVNSIMQNHEALKQNKNNDRANSSGKNKDKTNQIRIGLASRMTYQNIQPIMQQQKIAAQASLLQKSAQSQKQILSYQIQDVTQENLQKLNEVNKNEGDLSAERNLNDGQRQNPRQTKDGSGNREFSFSRNQAQAIISGKEQMPTNQARITQALYRQQQLKIQNQMSQSMIVPTIQNVNTNNIINNSQIYNQVQDNSNTVSARVCLMVFYRGQLILSNPIFSLRPSKASFILRRHIIIVILNDNLPHVYTKYLYHRVVTRTVLVKPPFLDKSCPQTGRAKLSNQLINPSYA</sequence>
<feature type="region of interest" description="Disordered" evidence="2">
    <location>
        <begin position="378"/>
        <end position="417"/>
    </location>
</feature>